<dbReference type="PANTHER" id="PTHR11200">
    <property type="entry name" value="INOSITOL 5-PHOSPHATASE"/>
    <property type="match status" value="1"/>
</dbReference>
<dbReference type="Pfam" id="PF22669">
    <property type="entry name" value="Exo_endo_phos2"/>
    <property type="match status" value="1"/>
</dbReference>
<sequence length="324" mass="34035">MASQLPRPSGDNFSSAVAWASAAGETAGAAFKKAAGAARVQAGQVKAVVDSQVWPPFGASSGVASGAARSPFQSDEPHAGSLPPVQIRVCTWNLHGNPIDPSDHIERWLRPDEDAADVIVVGVQELVDLGPKTMVLNTSGDEQRQAALESRVEQALQPRGSPGTYIKICSFGMVGLALLIYIQAWLQPCVRQLRIDRVKTGLDGIGGNKGGVCARFLLGSLSVCAVNVHLASGQHAVSERSQHLGQVLSDAFQSTSSKGALRPAKNGFERTSSYRIAQHDLCIITGDFNARLDLPKEASWPQGSQEALALQLAVSKLPGSASGA</sequence>
<evidence type="ECO:0000313" key="2">
    <source>
        <dbReference type="EMBL" id="CAE7383413.1"/>
    </source>
</evidence>
<dbReference type="AlphaFoldDB" id="A0A812QER1"/>
<proteinExistence type="predicted"/>
<dbReference type="Gene3D" id="3.60.10.10">
    <property type="entry name" value="Endonuclease/exonuclease/phosphatase"/>
    <property type="match status" value="1"/>
</dbReference>
<reference evidence="2" key="1">
    <citation type="submission" date="2021-02" db="EMBL/GenBank/DDBJ databases">
        <authorList>
            <person name="Dougan E. K."/>
            <person name="Rhodes N."/>
            <person name="Thang M."/>
            <person name="Chan C."/>
        </authorList>
    </citation>
    <scope>NUCLEOTIDE SEQUENCE</scope>
</reference>
<keyword evidence="3" id="KW-1185">Reference proteome</keyword>
<comment type="caution">
    <text evidence="2">The sequence shown here is derived from an EMBL/GenBank/DDBJ whole genome shotgun (WGS) entry which is preliminary data.</text>
</comment>
<dbReference type="Proteomes" id="UP000604046">
    <property type="component" value="Unassembled WGS sequence"/>
</dbReference>
<accession>A0A812QER1</accession>
<evidence type="ECO:0000313" key="3">
    <source>
        <dbReference type="Proteomes" id="UP000604046"/>
    </source>
</evidence>
<protein>
    <submittedName>
        <fullName evidence="2">Synj2 protein</fullName>
    </submittedName>
</protein>
<feature type="domain" description="Inositol polyphosphate-related phosphatase" evidence="1">
    <location>
        <begin position="83"/>
        <end position="318"/>
    </location>
</feature>
<dbReference type="GO" id="GO:0046856">
    <property type="term" value="P:phosphatidylinositol dephosphorylation"/>
    <property type="evidence" value="ECO:0007669"/>
    <property type="project" value="InterPro"/>
</dbReference>
<organism evidence="2 3">
    <name type="scientific">Symbiodinium natans</name>
    <dbReference type="NCBI Taxonomy" id="878477"/>
    <lineage>
        <taxon>Eukaryota</taxon>
        <taxon>Sar</taxon>
        <taxon>Alveolata</taxon>
        <taxon>Dinophyceae</taxon>
        <taxon>Suessiales</taxon>
        <taxon>Symbiodiniaceae</taxon>
        <taxon>Symbiodinium</taxon>
    </lineage>
</organism>
<dbReference type="SMART" id="SM00128">
    <property type="entry name" value="IPPc"/>
    <property type="match status" value="1"/>
</dbReference>
<evidence type="ECO:0000259" key="1">
    <source>
        <dbReference type="SMART" id="SM00128"/>
    </source>
</evidence>
<dbReference type="GO" id="GO:0004439">
    <property type="term" value="F:phosphatidylinositol-4,5-bisphosphate 5-phosphatase activity"/>
    <property type="evidence" value="ECO:0007669"/>
    <property type="project" value="TreeGrafter"/>
</dbReference>
<name>A0A812QER1_9DINO</name>
<dbReference type="InterPro" id="IPR000300">
    <property type="entry name" value="IPPc"/>
</dbReference>
<dbReference type="OrthoDB" id="405996at2759"/>
<gene>
    <name evidence="2" type="primary">Synj2</name>
    <name evidence="2" type="ORF">SNAT2548_LOCUS20924</name>
</gene>
<dbReference type="InterPro" id="IPR046985">
    <property type="entry name" value="IP5"/>
</dbReference>
<dbReference type="InterPro" id="IPR036691">
    <property type="entry name" value="Endo/exonu/phosph_ase_sf"/>
</dbReference>
<dbReference type="EMBL" id="CAJNDS010002228">
    <property type="protein sequence ID" value="CAE7383413.1"/>
    <property type="molecule type" value="Genomic_DNA"/>
</dbReference>
<dbReference type="SUPFAM" id="SSF56219">
    <property type="entry name" value="DNase I-like"/>
    <property type="match status" value="1"/>
</dbReference>